<keyword evidence="4" id="KW-0808">Transferase</keyword>
<keyword evidence="10" id="KW-0812">Transmembrane</keyword>
<evidence type="ECO:0000256" key="5">
    <source>
        <dbReference type="ARBA" id="ARBA00022691"/>
    </source>
</evidence>
<dbReference type="Gene3D" id="3.40.50.150">
    <property type="entry name" value="Vaccinia Virus protein VP39"/>
    <property type="match status" value="1"/>
</dbReference>
<dbReference type="Gene3D" id="1.20.1260.30">
    <property type="match status" value="1"/>
</dbReference>
<dbReference type="SUPFAM" id="SSF53335">
    <property type="entry name" value="S-adenosyl-L-methionine-dependent methyltransferases"/>
    <property type="match status" value="1"/>
</dbReference>
<dbReference type="PANTHER" id="PTHR42998">
    <property type="entry name" value="TYPE I RESTRICTION ENZYME HINDVIIP M PROTEIN-RELATED"/>
    <property type="match status" value="1"/>
</dbReference>
<keyword evidence="10" id="KW-0472">Membrane</keyword>
<comment type="catalytic activity">
    <reaction evidence="7">
        <text>a 2'-deoxyadenosine in DNA + S-adenosyl-L-methionine = an N(6)-methyl-2'-deoxyadenosine in DNA + S-adenosyl-L-homocysteine + H(+)</text>
        <dbReference type="Rhea" id="RHEA:15197"/>
        <dbReference type="Rhea" id="RHEA-COMP:12418"/>
        <dbReference type="Rhea" id="RHEA-COMP:12419"/>
        <dbReference type="ChEBI" id="CHEBI:15378"/>
        <dbReference type="ChEBI" id="CHEBI:57856"/>
        <dbReference type="ChEBI" id="CHEBI:59789"/>
        <dbReference type="ChEBI" id="CHEBI:90615"/>
        <dbReference type="ChEBI" id="CHEBI:90616"/>
        <dbReference type="EC" id="2.1.1.72"/>
    </reaction>
</comment>
<dbReference type="GO" id="GO:0008168">
    <property type="term" value="F:methyltransferase activity"/>
    <property type="evidence" value="ECO:0007669"/>
    <property type="project" value="UniProtKB-KW"/>
</dbReference>
<evidence type="ECO:0000313" key="14">
    <source>
        <dbReference type="Proteomes" id="UP001193081"/>
    </source>
</evidence>
<evidence type="ECO:0000256" key="10">
    <source>
        <dbReference type="SAM" id="Phobius"/>
    </source>
</evidence>
<reference evidence="13 14" key="1">
    <citation type="submission" date="2021-03" db="EMBL/GenBank/DDBJ databases">
        <authorList>
            <person name="Grouzdev D.S."/>
        </authorList>
    </citation>
    <scope>NUCLEOTIDE SEQUENCE [LARGE SCALE GENOMIC DNA]</scope>
    <source>
        <strain evidence="13 14">M50-1</strain>
    </source>
</reference>
<sequence length="558" mass="62620">MPPGRKRTTNQSAAITNGPIMASTGEETNGRHDLSLLENRLWEAADQLRANSKLKSSEYSIPVLGLIFLRYADYRFTHIEQELKVKQGASSRRTIGKADYQARGVMYVPEEARFARLLTLPEGADIAKVISEAMKAIEADNPALKDVLPKEYRRLGNDVLVPLLKTLNAIPMDAEGDTFGRIYEYFLGEFARSEGQKGGEFYTPTALVKLIVEVIEPFHGRIFDPACGSGGMFVQSARFVENHKRNPNAEISIYGQEKVGETARLCRMNLAVHGLGGEIRDGNSYYEDLHRSVGQFDFVMANPPFNVNGVDKSRLKDDPRFPFGMPTPDNANYLWIQHFYSALTPTGRTGFVMSSSAADARGSEQEIRRKLIEAQAVDVMIAIGPNFFYTVTLPCMLWFFDRNKARTARKDTVLFIDARQIYRQIDRAHRDFTPTQVEFLANIARLYRDEQPEQVSGSENLLAQHFPDGAYQDIAGLCKVATLDEIKAQGWSLNPGRYVGVAARAADNFDFAVQLEELNEELEQLNAEARLLEERIAEHVEQLLVPATVGQAKVPRRD</sequence>
<keyword evidence="6" id="KW-0680">Restriction system</keyword>
<evidence type="ECO:0000259" key="11">
    <source>
        <dbReference type="Pfam" id="PF02384"/>
    </source>
</evidence>
<evidence type="ECO:0000256" key="2">
    <source>
        <dbReference type="ARBA" id="ARBA00011900"/>
    </source>
</evidence>
<feature type="coiled-coil region" evidence="8">
    <location>
        <begin position="508"/>
        <end position="542"/>
    </location>
</feature>
<dbReference type="InterPro" id="IPR022749">
    <property type="entry name" value="D12N6_MeTrfase_N"/>
</dbReference>
<keyword evidence="8" id="KW-0175">Coiled coil</keyword>
<evidence type="ECO:0000313" key="13">
    <source>
        <dbReference type="EMBL" id="MBP1466233.1"/>
    </source>
</evidence>
<evidence type="ECO:0000259" key="12">
    <source>
        <dbReference type="Pfam" id="PF12161"/>
    </source>
</evidence>
<keyword evidence="14" id="KW-1185">Reference proteome</keyword>
<dbReference type="EC" id="2.1.1.72" evidence="2"/>
<accession>A0ABS4D9Y4</accession>
<keyword evidence="5" id="KW-0949">S-adenosyl-L-methionine</keyword>
<name>A0ABS4D9Y4_9CHLR</name>
<evidence type="ECO:0000256" key="9">
    <source>
        <dbReference type="SAM" id="MobiDB-lite"/>
    </source>
</evidence>
<proteinExistence type="inferred from homology"/>
<dbReference type="Pfam" id="PF12161">
    <property type="entry name" value="HsdM_N"/>
    <property type="match status" value="1"/>
</dbReference>
<dbReference type="GO" id="GO:0032259">
    <property type="term" value="P:methylation"/>
    <property type="evidence" value="ECO:0007669"/>
    <property type="project" value="UniProtKB-KW"/>
</dbReference>
<keyword evidence="3 13" id="KW-0489">Methyltransferase</keyword>
<dbReference type="Pfam" id="PF02384">
    <property type="entry name" value="N6_Mtase"/>
    <property type="match status" value="1"/>
</dbReference>
<keyword evidence="10" id="KW-1133">Transmembrane helix</keyword>
<feature type="domain" description="N6 adenine-specific DNA methyltransferase N-terminal" evidence="12">
    <location>
        <begin position="37"/>
        <end position="154"/>
    </location>
</feature>
<evidence type="ECO:0000256" key="3">
    <source>
        <dbReference type="ARBA" id="ARBA00022603"/>
    </source>
</evidence>
<dbReference type="PANTHER" id="PTHR42998:SF1">
    <property type="entry name" value="TYPE I RESTRICTION ENZYME HINDI METHYLASE SUBUNIT"/>
    <property type="match status" value="1"/>
</dbReference>
<comment type="similarity">
    <text evidence="1">Belongs to the N(4)/N(6)-methyltransferase family.</text>
</comment>
<protein>
    <recommendedName>
        <fullName evidence="2">site-specific DNA-methyltransferase (adenine-specific)</fullName>
        <ecNumber evidence="2">2.1.1.72</ecNumber>
    </recommendedName>
</protein>
<dbReference type="EMBL" id="SIJK02000017">
    <property type="protein sequence ID" value="MBP1466233.1"/>
    <property type="molecule type" value="Genomic_DNA"/>
</dbReference>
<evidence type="ECO:0000256" key="4">
    <source>
        <dbReference type="ARBA" id="ARBA00022679"/>
    </source>
</evidence>
<dbReference type="Proteomes" id="UP001193081">
    <property type="component" value="Unassembled WGS sequence"/>
</dbReference>
<evidence type="ECO:0000256" key="8">
    <source>
        <dbReference type="SAM" id="Coils"/>
    </source>
</evidence>
<dbReference type="InterPro" id="IPR038333">
    <property type="entry name" value="T1MK-like_N_sf"/>
</dbReference>
<dbReference type="InterPro" id="IPR029063">
    <property type="entry name" value="SAM-dependent_MTases_sf"/>
</dbReference>
<evidence type="ECO:0000256" key="6">
    <source>
        <dbReference type="ARBA" id="ARBA00022747"/>
    </source>
</evidence>
<gene>
    <name evidence="13" type="ORF">EYB53_011000</name>
</gene>
<comment type="caution">
    <text evidence="13">The sequence shown here is derived from an EMBL/GenBank/DDBJ whole genome shotgun (WGS) entry which is preliminary data.</text>
</comment>
<dbReference type="PRINTS" id="PR00507">
    <property type="entry name" value="N12N6MTFRASE"/>
</dbReference>
<dbReference type="InterPro" id="IPR052916">
    <property type="entry name" value="Type-I_RE_MTase_Subunit"/>
</dbReference>
<organism evidence="13 14">
    <name type="scientific">Candidatus Chloroploca mongolica</name>
    <dbReference type="NCBI Taxonomy" id="2528176"/>
    <lineage>
        <taxon>Bacteria</taxon>
        <taxon>Bacillati</taxon>
        <taxon>Chloroflexota</taxon>
        <taxon>Chloroflexia</taxon>
        <taxon>Chloroflexales</taxon>
        <taxon>Chloroflexineae</taxon>
        <taxon>Oscillochloridaceae</taxon>
        <taxon>Candidatus Chloroploca</taxon>
    </lineage>
</organism>
<feature type="transmembrane region" description="Helical" evidence="10">
    <location>
        <begin position="379"/>
        <end position="400"/>
    </location>
</feature>
<dbReference type="InterPro" id="IPR003356">
    <property type="entry name" value="DNA_methylase_A-5"/>
</dbReference>
<feature type="region of interest" description="Disordered" evidence="9">
    <location>
        <begin position="1"/>
        <end position="27"/>
    </location>
</feature>
<evidence type="ECO:0000256" key="1">
    <source>
        <dbReference type="ARBA" id="ARBA00006594"/>
    </source>
</evidence>
<evidence type="ECO:0000256" key="7">
    <source>
        <dbReference type="ARBA" id="ARBA00047942"/>
    </source>
</evidence>
<feature type="domain" description="DNA methylase adenine-specific" evidence="11">
    <location>
        <begin position="176"/>
        <end position="503"/>
    </location>
</feature>